<dbReference type="InterPro" id="IPR036388">
    <property type="entry name" value="WH-like_DNA-bd_sf"/>
</dbReference>
<organism evidence="2 3">
    <name type="scientific">Edaphobacter modestus</name>
    <dbReference type="NCBI Taxonomy" id="388466"/>
    <lineage>
        <taxon>Bacteria</taxon>
        <taxon>Pseudomonadati</taxon>
        <taxon>Acidobacteriota</taxon>
        <taxon>Terriglobia</taxon>
        <taxon>Terriglobales</taxon>
        <taxon>Acidobacteriaceae</taxon>
        <taxon>Edaphobacter</taxon>
    </lineage>
</organism>
<comment type="caution">
    <text evidence="2">The sequence shown here is derived from an EMBL/GenBank/DDBJ whole genome shotgun (WGS) entry which is preliminary data.</text>
</comment>
<dbReference type="InterPro" id="IPR036390">
    <property type="entry name" value="WH_DNA-bd_sf"/>
</dbReference>
<name>A0A4Q7YQ82_9BACT</name>
<dbReference type="PANTHER" id="PTHR33169:SF14">
    <property type="entry name" value="TRANSCRIPTIONAL REGULATOR RV3488"/>
    <property type="match status" value="1"/>
</dbReference>
<dbReference type="InterPro" id="IPR005149">
    <property type="entry name" value="Tscrpt_reg_PadR_N"/>
</dbReference>
<dbReference type="Pfam" id="PF03551">
    <property type="entry name" value="PadR"/>
    <property type="match status" value="1"/>
</dbReference>
<dbReference type="EMBL" id="SHKW01000001">
    <property type="protein sequence ID" value="RZU38895.1"/>
    <property type="molecule type" value="Genomic_DNA"/>
</dbReference>
<dbReference type="OrthoDB" id="9808017at2"/>
<feature type="domain" description="Transcription regulator PadR N-terminal" evidence="1">
    <location>
        <begin position="34"/>
        <end position="103"/>
    </location>
</feature>
<evidence type="ECO:0000313" key="3">
    <source>
        <dbReference type="Proteomes" id="UP000292958"/>
    </source>
</evidence>
<dbReference type="RefSeq" id="WP_130417183.1">
    <property type="nucleotide sequence ID" value="NZ_SHKW01000001.1"/>
</dbReference>
<accession>A0A4Q7YQ82</accession>
<dbReference type="PANTHER" id="PTHR33169">
    <property type="entry name" value="PADR-FAMILY TRANSCRIPTIONAL REGULATOR"/>
    <property type="match status" value="1"/>
</dbReference>
<dbReference type="SUPFAM" id="SSF46785">
    <property type="entry name" value="Winged helix' DNA-binding domain"/>
    <property type="match status" value="1"/>
</dbReference>
<sequence length="133" mass="15058">MGPTSKDGWNGAGGQARNELFDSLRLELRRGCLVLAVLAQLRAEHYGYTLRKALAESGLEIEESTLYPLLRRLETQGLLNSEWREEEKRNKRFYRLSGEGERILGLLLAEWTGINQSLGRIVEGLKANTGKER</sequence>
<dbReference type="AlphaFoldDB" id="A0A4Q7YQ82"/>
<gene>
    <name evidence="2" type="ORF">BDD14_0199</name>
</gene>
<keyword evidence="3" id="KW-1185">Reference proteome</keyword>
<protein>
    <submittedName>
        <fullName evidence="2">PadR family transcriptional regulator PadR</fullName>
    </submittedName>
</protein>
<dbReference type="Proteomes" id="UP000292958">
    <property type="component" value="Unassembled WGS sequence"/>
</dbReference>
<proteinExistence type="predicted"/>
<evidence type="ECO:0000259" key="1">
    <source>
        <dbReference type="Pfam" id="PF03551"/>
    </source>
</evidence>
<dbReference type="Gene3D" id="1.10.10.10">
    <property type="entry name" value="Winged helix-like DNA-binding domain superfamily/Winged helix DNA-binding domain"/>
    <property type="match status" value="1"/>
</dbReference>
<reference evidence="2 3" key="1">
    <citation type="submission" date="2019-02" db="EMBL/GenBank/DDBJ databases">
        <title>Genomic Encyclopedia of Archaeal and Bacterial Type Strains, Phase II (KMG-II): from individual species to whole genera.</title>
        <authorList>
            <person name="Goeker M."/>
        </authorList>
    </citation>
    <scope>NUCLEOTIDE SEQUENCE [LARGE SCALE GENOMIC DNA]</scope>
    <source>
        <strain evidence="2 3">DSM 18101</strain>
    </source>
</reference>
<dbReference type="InterPro" id="IPR052509">
    <property type="entry name" value="Metal_resp_DNA-bind_regulator"/>
</dbReference>
<evidence type="ECO:0000313" key="2">
    <source>
        <dbReference type="EMBL" id="RZU38895.1"/>
    </source>
</evidence>